<dbReference type="EMBL" id="ABJB010192567">
    <property type="status" value="NOT_ANNOTATED_CDS"/>
    <property type="molecule type" value="Genomic_DNA"/>
</dbReference>
<dbReference type="AlphaFoldDB" id="B7PU61"/>
<gene>
    <name evidence="1" type="ORF">IscW_ISCW007948</name>
</gene>
<feature type="non-terminal residue" evidence="1">
    <location>
        <position position="1"/>
    </location>
</feature>
<evidence type="ECO:0000313" key="1">
    <source>
        <dbReference type="EMBL" id="EEC10133.1"/>
    </source>
</evidence>
<dbReference type="Proteomes" id="UP000001555">
    <property type="component" value="Unassembled WGS sequence"/>
</dbReference>
<name>B7PU61_IXOSC</name>
<dbReference type="InParanoid" id="B7PU61"/>
<dbReference type="VEuPathDB" id="VectorBase:ISCW007948"/>
<dbReference type="HOGENOM" id="CLU_3074670_0_0_1"/>
<protein>
    <submittedName>
        <fullName evidence="1 2">Uncharacterized protein</fullName>
    </submittedName>
</protein>
<organism>
    <name type="scientific">Ixodes scapularis</name>
    <name type="common">Black-legged tick</name>
    <name type="synonym">Deer tick</name>
    <dbReference type="NCBI Taxonomy" id="6945"/>
    <lineage>
        <taxon>Eukaryota</taxon>
        <taxon>Metazoa</taxon>
        <taxon>Ecdysozoa</taxon>
        <taxon>Arthropoda</taxon>
        <taxon>Chelicerata</taxon>
        <taxon>Arachnida</taxon>
        <taxon>Acari</taxon>
        <taxon>Parasitiformes</taxon>
        <taxon>Ixodida</taxon>
        <taxon>Ixodoidea</taxon>
        <taxon>Ixodidae</taxon>
        <taxon>Ixodinae</taxon>
        <taxon>Ixodes</taxon>
    </lineage>
</organism>
<dbReference type="PaxDb" id="6945-B7PU61"/>
<proteinExistence type="predicted"/>
<evidence type="ECO:0000313" key="2">
    <source>
        <dbReference type="EnsemblMetazoa" id="ISCW007948-PA"/>
    </source>
</evidence>
<reference evidence="1 3" key="1">
    <citation type="submission" date="2008-03" db="EMBL/GenBank/DDBJ databases">
        <title>Annotation of Ixodes scapularis.</title>
        <authorList>
            <consortium name="Ixodes scapularis Genome Project Consortium"/>
            <person name="Caler E."/>
            <person name="Hannick L.I."/>
            <person name="Bidwell S."/>
            <person name="Joardar V."/>
            <person name="Thiagarajan M."/>
            <person name="Amedeo P."/>
            <person name="Galinsky K.J."/>
            <person name="Schobel S."/>
            <person name="Inman J."/>
            <person name="Hostetler J."/>
            <person name="Miller J."/>
            <person name="Hammond M."/>
            <person name="Megy K."/>
            <person name="Lawson D."/>
            <person name="Kodira C."/>
            <person name="Sutton G."/>
            <person name="Meyer J."/>
            <person name="Hill C.A."/>
            <person name="Birren B."/>
            <person name="Nene V."/>
            <person name="Collins F."/>
            <person name="Alarcon-Chaidez F."/>
            <person name="Wikel S."/>
            <person name="Strausberg R."/>
        </authorList>
    </citation>
    <scope>NUCLEOTIDE SEQUENCE [LARGE SCALE GENOMIC DNA]</scope>
    <source>
        <strain evidence="3">Wikel</strain>
        <strain evidence="1">Wikel colony</strain>
    </source>
</reference>
<accession>B7PU61</accession>
<feature type="non-terminal residue" evidence="1">
    <location>
        <position position="53"/>
    </location>
</feature>
<dbReference type="EnsemblMetazoa" id="ISCW007948-RA">
    <property type="protein sequence ID" value="ISCW007948-PA"/>
    <property type="gene ID" value="ISCW007948"/>
</dbReference>
<keyword evidence="3" id="KW-1185">Reference proteome</keyword>
<sequence length="53" mass="5815">KALKPGSNCSYIVPKTVCRHEPPQHPTIVGSLKLASSTLETKTLIKAQEKEKK</sequence>
<reference evidence="2" key="2">
    <citation type="submission" date="2020-05" db="UniProtKB">
        <authorList>
            <consortium name="EnsemblMetazoa"/>
        </authorList>
    </citation>
    <scope>IDENTIFICATION</scope>
    <source>
        <strain evidence="2">wikel</strain>
    </source>
</reference>
<dbReference type="EMBL" id="ABJB010081433">
    <property type="status" value="NOT_ANNOTATED_CDS"/>
    <property type="molecule type" value="Genomic_DNA"/>
</dbReference>
<dbReference type="EMBL" id="DS790987">
    <property type="protein sequence ID" value="EEC10133.1"/>
    <property type="molecule type" value="Genomic_DNA"/>
</dbReference>
<evidence type="ECO:0000313" key="3">
    <source>
        <dbReference type="Proteomes" id="UP000001555"/>
    </source>
</evidence>